<keyword evidence="1" id="KW-0472">Membrane</keyword>
<feature type="domain" description="Polypeptide-transport-associated ShlB-type" evidence="5">
    <location>
        <begin position="52"/>
        <end position="128"/>
    </location>
</feature>
<dbReference type="PIRSF" id="PIRSF029745">
    <property type="entry name" value="FhaC"/>
    <property type="match status" value="1"/>
</dbReference>
<accession>A0A2G4U0V5</accession>
<reference evidence="7 8" key="1">
    <citation type="submission" date="2017-10" db="EMBL/GenBank/DDBJ databases">
        <authorList>
            <person name="Banno H."/>
            <person name="Chua N.-H."/>
        </authorList>
    </citation>
    <scope>NUCLEOTIDE SEQUENCE [LARGE SCALE GENOMIC DNA]</scope>
    <source>
        <strain evidence="7 8">SCPM-O-B-7607</strain>
    </source>
</reference>
<dbReference type="InterPro" id="IPR005565">
    <property type="entry name" value="Hemolysn_activator_HlyB_C"/>
</dbReference>
<name>A0A2G4U0V5_YERBE</name>
<dbReference type="InterPro" id="IPR035251">
    <property type="entry name" value="ShlB_POTRA"/>
</dbReference>
<evidence type="ECO:0000256" key="2">
    <source>
        <dbReference type="ARBA" id="ARBA00022692"/>
    </source>
</evidence>
<evidence type="ECO:0000256" key="3">
    <source>
        <dbReference type="ARBA" id="ARBA00023237"/>
    </source>
</evidence>
<dbReference type="InterPro" id="IPR013686">
    <property type="entry name" value="Polypept-transport_assoc_ShlB"/>
</dbReference>
<dbReference type="Gene3D" id="3.10.20.310">
    <property type="entry name" value="membrane protein fhac"/>
    <property type="match status" value="1"/>
</dbReference>
<dbReference type="GO" id="GO:0046819">
    <property type="term" value="P:protein secretion by the type V secretion system"/>
    <property type="evidence" value="ECO:0007669"/>
    <property type="project" value="TreeGrafter"/>
</dbReference>
<dbReference type="RefSeq" id="WP_005273706.1">
    <property type="nucleotide sequence ID" value="NZ_PEHN01000013.1"/>
</dbReference>
<dbReference type="PANTHER" id="PTHR34597:SF3">
    <property type="entry name" value="OUTER MEMBRANE TRANSPORTER CDIB"/>
    <property type="match status" value="1"/>
</dbReference>
<evidence type="ECO:0000259" key="6">
    <source>
        <dbReference type="Pfam" id="PF17287"/>
    </source>
</evidence>
<organism evidence="7 8">
    <name type="scientific">Yersinia bercovieri</name>
    <dbReference type="NCBI Taxonomy" id="634"/>
    <lineage>
        <taxon>Bacteria</taxon>
        <taxon>Pseudomonadati</taxon>
        <taxon>Pseudomonadota</taxon>
        <taxon>Gammaproteobacteria</taxon>
        <taxon>Enterobacterales</taxon>
        <taxon>Yersiniaceae</taxon>
        <taxon>Yersinia</taxon>
    </lineage>
</organism>
<dbReference type="InterPro" id="IPR027282">
    <property type="entry name" value="TPS"/>
</dbReference>
<dbReference type="GO" id="GO:0098046">
    <property type="term" value="C:type V protein secretion system complex"/>
    <property type="evidence" value="ECO:0007669"/>
    <property type="project" value="TreeGrafter"/>
</dbReference>
<keyword evidence="2" id="KW-0812">Transmembrane</keyword>
<evidence type="ECO:0000313" key="8">
    <source>
        <dbReference type="Proteomes" id="UP000229378"/>
    </source>
</evidence>
<dbReference type="PANTHER" id="PTHR34597">
    <property type="entry name" value="SLR1661 PROTEIN"/>
    <property type="match status" value="1"/>
</dbReference>
<evidence type="ECO:0000259" key="4">
    <source>
        <dbReference type="Pfam" id="PF03865"/>
    </source>
</evidence>
<dbReference type="Proteomes" id="UP000229378">
    <property type="component" value="Unassembled WGS sequence"/>
</dbReference>
<dbReference type="Pfam" id="PF08479">
    <property type="entry name" value="POTRA_2"/>
    <property type="match status" value="1"/>
</dbReference>
<dbReference type="GO" id="GO:0008320">
    <property type="term" value="F:protein transmembrane transporter activity"/>
    <property type="evidence" value="ECO:0007669"/>
    <property type="project" value="TreeGrafter"/>
</dbReference>
<keyword evidence="3" id="KW-0998">Cell outer membrane</keyword>
<sequence length="534" mass="60186">MNIIKNNRVMRCVIFYFVPIVALAFSIEIKANLVRQDQPVTDVLFPIEEGCFAIKSIELTGVNEFPNGTKLKKIAQDAYGRCLGEQGIGILTNQLMNQLIADGYLTSTLVIPEPRLDSGTLYITLIPGRINNIVYEATNDSYAQLNTIFPSKSGDLLNLRHLEQGLDNLQRLPTVSATMDVAINRDDLSSDIIIKRQQSRFFRANAFLDDAGNDIFGRYRIGGTLYLDNPFSLSDMAYFSASRDFDHYDDKGHNYFSLHYSVPYGNWLLSMTGSRGRRYQSLLFAESAFKYQTRWQALDMQIQRLVMRGYNYKTVANTGVLIRNTNRFFGDIELGVQRLNTIDWQLGLQYLYYGHWGTFNGGVTYQQGTNWFSARPAPGLNGEATVRLINTNASLDIPFQLGEQRFHYQPIFSQQYTRSNLTIQDNFLIGGRGSVRGFNEGSGLADSGGWYLRNEVAWYSPVASLQLYAGIDYGQVVEINKPLFSGHSLAGAASGLRGKYHQIGYDFYFAIPLIKPASFSADSLVSGFTISWQY</sequence>
<dbReference type="Pfam" id="PF17287">
    <property type="entry name" value="POTRA_3"/>
    <property type="match status" value="1"/>
</dbReference>
<dbReference type="AlphaFoldDB" id="A0A2G4U0V5"/>
<dbReference type="Pfam" id="PF03865">
    <property type="entry name" value="ShlB"/>
    <property type="match status" value="1"/>
</dbReference>
<comment type="caution">
    <text evidence="7">The sequence shown here is derived from an EMBL/GenBank/DDBJ whole genome shotgun (WGS) entry which is preliminary data.</text>
</comment>
<dbReference type="InterPro" id="IPR051544">
    <property type="entry name" value="TPS_OM_transporter"/>
</dbReference>
<evidence type="ECO:0000256" key="1">
    <source>
        <dbReference type="ARBA" id="ARBA00022452"/>
    </source>
</evidence>
<keyword evidence="1" id="KW-1134">Transmembrane beta strand</keyword>
<evidence type="ECO:0000259" key="5">
    <source>
        <dbReference type="Pfam" id="PF08479"/>
    </source>
</evidence>
<evidence type="ECO:0000313" key="7">
    <source>
        <dbReference type="EMBL" id="PHZ26948.1"/>
    </source>
</evidence>
<protein>
    <submittedName>
        <fullName evidence="7">ShlB/FhaC/HecB family hemolysin secretion/activation protein</fullName>
    </submittedName>
</protein>
<feature type="domain" description="ShlB POTRA" evidence="6">
    <location>
        <begin position="130"/>
        <end position="181"/>
    </location>
</feature>
<proteinExistence type="predicted"/>
<dbReference type="EMBL" id="PEHN01000013">
    <property type="protein sequence ID" value="PHZ26948.1"/>
    <property type="molecule type" value="Genomic_DNA"/>
</dbReference>
<dbReference type="Gene3D" id="2.40.160.50">
    <property type="entry name" value="membrane protein fhac: a member of the omp85/tpsb transporter family"/>
    <property type="match status" value="1"/>
</dbReference>
<gene>
    <name evidence="7" type="ORF">CS533_13455</name>
</gene>
<feature type="domain" description="Haemolysin activator HlyB C-terminal" evidence="4">
    <location>
        <begin position="190"/>
        <end position="498"/>
    </location>
</feature>